<dbReference type="EMBL" id="JNAD02000003">
    <property type="protein sequence ID" value="RKM97239.1"/>
    <property type="molecule type" value="Genomic_DNA"/>
</dbReference>
<dbReference type="OrthoDB" id="4557493at2"/>
<evidence type="ECO:0000313" key="1">
    <source>
        <dbReference type="EMBL" id="RKM97239.1"/>
    </source>
</evidence>
<dbReference type="RefSeq" id="WP_043459543.1">
    <property type="nucleotide sequence ID" value="NZ_CP134822.1"/>
</dbReference>
<protein>
    <recommendedName>
        <fullName evidence="3">Protein kilB</fullName>
    </recommendedName>
</protein>
<dbReference type="Proteomes" id="UP000028058">
    <property type="component" value="Unassembled WGS sequence"/>
</dbReference>
<reference evidence="1 2" key="1">
    <citation type="journal article" date="2014" name="Genome Announc.">
        <title>Draft Genome Sequence of Streptomyces fradiae ATCC 19609, a Strain Highly Sensitive to Antibiotics.</title>
        <authorList>
            <person name="Bekker O.B."/>
            <person name="Klimina K.M."/>
            <person name="Vatlin A.A."/>
            <person name="Zakharevich N.V."/>
            <person name="Kasianov A.S."/>
            <person name="Danilenko V.N."/>
        </authorList>
    </citation>
    <scope>NUCLEOTIDE SEQUENCE [LARGE SCALE GENOMIC DNA]</scope>
    <source>
        <strain evidence="1 2">ATCC 19609</strain>
    </source>
</reference>
<sequence>MDATLSTLIAVVGTLLGSAVTHVFQRTADRRAQDFAAAQQLRAERMQVYSDFAGAVADFRRGQYDRWHRRDEDPDGPAHFESRLEAHRLRGTALHGLFRVQLIASATAVVDAARHAYELTSEIPRAGSKTELSAQGGRAKDALETFITLASSDVR</sequence>
<comment type="caution">
    <text evidence="1">The sequence shown here is derived from an EMBL/GenBank/DDBJ whole genome shotgun (WGS) entry which is preliminary data.</text>
</comment>
<dbReference type="AlphaFoldDB" id="A0A3R7FYG5"/>
<name>A0A3R7FYG5_9ACTN</name>
<evidence type="ECO:0000313" key="2">
    <source>
        <dbReference type="Proteomes" id="UP000028058"/>
    </source>
</evidence>
<keyword evidence="2" id="KW-1185">Reference proteome</keyword>
<organism evidence="1 2">
    <name type="scientific">Streptomyces xinghaiensis</name>
    <dbReference type="NCBI Taxonomy" id="1038928"/>
    <lineage>
        <taxon>Bacteria</taxon>
        <taxon>Bacillati</taxon>
        <taxon>Actinomycetota</taxon>
        <taxon>Actinomycetes</taxon>
        <taxon>Kitasatosporales</taxon>
        <taxon>Streptomycetaceae</taxon>
        <taxon>Streptomyces</taxon>
    </lineage>
</organism>
<gene>
    <name evidence="1" type="ORF">SFRA_008355</name>
</gene>
<accession>A0A3R7FYG5</accession>
<proteinExistence type="predicted"/>
<evidence type="ECO:0008006" key="3">
    <source>
        <dbReference type="Google" id="ProtNLM"/>
    </source>
</evidence>